<reference evidence="3" key="1">
    <citation type="journal article" date="2020" name="Microbiol. Resour. Announc.">
        <title>Complete Genome Sequence of Novel Psychrotolerant Legionella Strain TUM19329, Isolated from Antarctic Lake Sediment.</title>
        <authorList>
            <person name="Shimada S."/>
            <person name="Nakai R."/>
            <person name="Aoki K."/>
            <person name="Shimoeda N."/>
            <person name="Ohno G."/>
            <person name="Miyazaki Y."/>
            <person name="Kudoh S."/>
            <person name="Imura S."/>
            <person name="Watanabe K."/>
            <person name="Ishii Y."/>
            <person name="Tateda K."/>
        </authorList>
    </citation>
    <scope>NUCLEOTIDE SEQUENCE [LARGE SCALE GENOMIC DNA]</scope>
    <source>
        <strain evidence="3">TUM19329</strain>
    </source>
</reference>
<dbReference type="RefSeq" id="WP_173237038.1">
    <property type="nucleotide sequence ID" value="NZ_AP022839.1"/>
</dbReference>
<organism evidence="3 4">
    <name type="scientific">Legionella antarctica</name>
    <dbReference type="NCBI Taxonomy" id="2708020"/>
    <lineage>
        <taxon>Bacteria</taxon>
        <taxon>Pseudomonadati</taxon>
        <taxon>Pseudomonadota</taxon>
        <taxon>Gammaproteobacteria</taxon>
        <taxon>Legionellales</taxon>
        <taxon>Legionellaceae</taxon>
        <taxon>Legionella</taxon>
    </lineage>
</organism>
<feature type="transmembrane region" description="Helical" evidence="2">
    <location>
        <begin position="216"/>
        <end position="237"/>
    </location>
</feature>
<keyword evidence="2" id="KW-0472">Membrane</keyword>
<gene>
    <name evidence="3" type="ORF">TUM19329_17920</name>
</gene>
<sequence length="272" mass="30991">MPRMSSGSGNIDKDEFNKLYQNLEQIRKDLSLHKCKNLESYTAILSRYNQANSQNKEIRQFTAEHRDAKNKLNSLESKIAVLMTHHNLKFGIQPDYALLEGNIEPKPGIASESDLEKLQFDKEMTLRERKISQYTQLLKRLELKRDEFHTRYPEDSCDDVSKAYGAACQLVNILNGYAVSYKRQTIDLNQLKENSSRVIQSRRIGILGEHRGVKELLTNLLFAIGTLGIGYAFAALFTQSFTPIKCNTDTVDLLNETNKKLDEIGGLIQLTS</sequence>
<keyword evidence="2" id="KW-1133">Transmembrane helix</keyword>
<dbReference type="EMBL" id="AP022839">
    <property type="protein sequence ID" value="BCA95431.1"/>
    <property type="molecule type" value="Genomic_DNA"/>
</dbReference>
<evidence type="ECO:0008006" key="5">
    <source>
        <dbReference type="Google" id="ProtNLM"/>
    </source>
</evidence>
<dbReference type="KEGG" id="lant:TUM19329_17920"/>
<evidence type="ECO:0000256" key="2">
    <source>
        <dbReference type="SAM" id="Phobius"/>
    </source>
</evidence>
<keyword evidence="2" id="KW-0812">Transmembrane</keyword>
<protein>
    <recommendedName>
        <fullName evidence="5">Effector protein B, substrate of the Dot/Icm secretion system</fullName>
    </recommendedName>
</protein>
<evidence type="ECO:0000256" key="1">
    <source>
        <dbReference type="SAM" id="Coils"/>
    </source>
</evidence>
<keyword evidence="4" id="KW-1185">Reference proteome</keyword>
<evidence type="ECO:0000313" key="4">
    <source>
        <dbReference type="Proteomes" id="UP000502894"/>
    </source>
</evidence>
<dbReference type="AlphaFoldDB" id="A0A6F8T4P1"/>
<dbReference type="Proteomes" id="UP000502894">
    <property type="component" value="Chromosome"/>
</dbReference>
<evidence type="ECO:0000313" key="3">
    <source>
        <dbReference type="EMBL" id="BCA95431.1"/>
    </source>
</evidence>
<proteinExistence type="predicted"/>
<accession>A0A6F8T4P1</accession>
<name>A0A6F8T4P1_9GAMM</name>
<feature type="coiled-coil region" evidence="1">
    <location>
        <begin position="51"/>
        <end position="85"/>
    </location>
</feature>
<keyword evidence="1" id="KW-0175">Coiled coil</keyword>